<reference evidence="1 2" key="1">
    <citation type="submission" date="2018-08" db="EMBL/GenBank/DDBJ databases">
        <title>Recombination of ecologically and evolutionarily significant loci maintains genetic cohesion in the Pseudomonas syringae species complex.</title>
        <authorList>
            <person name="Dillon M."/>
            <person name="Thakur S."/>
            <person name="Almeida R.N.D."/>
            <person name="Weir B.S."/>
            <person name="Guttman D.S."/>
        </authorList>
    </citation>
    <scope>NUCLEOTIDE SEQUENCE [LARGE SCALE GENOMIC DNA]</scope>
    <source>
        <strain evidence="1 2">ICMP 6941</strain>
    </source>
</reference>
<dbReference type="AlphaFoldDB" id="A0A3M5JJB9"/>
<dbReference type="Proteomes" id="UP000276194">
    <property type="component" value="Unassembled WGS sequence"/>
</dbReference>
<protein>
    <submittedName>
        <fullName evidence="1">Uncharacterized protein</fullName>
    </submittedName>
</protein>
<name>A0A3M5JJB9_PSEA0</name>
<evidence type="ECO:0000313" key="2">
    <source>
        <dbReference type="Proteomes" id="UP000276194"/>
    </source>
</evidence>
<gene>
    <name evidence="1" type="ORF">ALP52_101245</name>
</gene>
<dbReference type="EMBL" id="RBTD01000134">
    <property type="protein sequence ID" value="RMT23134.1"/>
    <property type="molecule type" value="Genomic_DNA"/>
</dbReference>
<comment type="caution">
    <text evidence="1">The sequence shown here is derived from an EMBL/GenBank/DDBJ whole genome shotgun (WGS) entry which is preliminary data.</text>
</comment>
<accession>A0A3M5JJB9</accession>
<organism evidence="1 2">
    <name type="scientific">Pseudomonas amygdali pv. mori</name>
    <dbReference type="NCBI Taxonomy" id="34065"/>
    <lineage>
        <taxon>Bacteria</taxon>
        <taxon>Pseudomonadati</taxon>
        <taxon>Pseudomonadota</taxon>
        <taxon>Gammaproteobacteria</taxon>
        <taxon>Pseudomonadales</taxon>
        <taxon>Pseudomonadaceae</taxon>
        <taxon>Pseudomonas</taxon>
        <taxon>Pseudomonas amygdali</taxon>
    </lineage>
</organism>
<sequence length="103" mass="11103">MVVQDVSVGFDGLVCLMCVSNAILNADFAFDAYSLCLTKQWIFNLVVQTDASSVDGYLVREQAPIRPPPFLGSCRAEGLCIGLFSTARATESAAWDVSFSASR</sequence>
<proteinExistence type="predicted"/>
<evidence type="ECO:0000313" key="1">
    <source>
        <dbReference type="EMBL" id="RMT23134.1"/>
    </source>
</evidence>